<evidence type="ECO:0000256" key="7">
    <source>
        <dbReference type="ARBA" id="ARBA00023002"/>
    </source>
</evidence>
<keyword evidence="9" id="KW-1185">Reference proteome</keyword>
<dbReference type="PANTHER" id="PTHR42802">
    <property type="entry name" value="MONOOXYGENASE"/>
    <property type="match status" value="1"/>
</dbReference>
<reference evidence="8 9" key="1">
    <citation type="submission" date="2016-05" db="EMBL/GenBank/DDBJ databases">
        <title>Genomic Taxonomy of the Vibrionaceae.</title>
        <authorList>
            <person name="Gomez-Gil B."/>
            <person name="Enciso-Ibarra J."/>
        </authorList>
    </citation>
    <scope>NUCLEOTIDE SEQUENCE [LARGE SCALE GENOMIC DNA]</scope>
    <source>
        <strain evidence="8 9">CAIM 1920</strain>
    </source>
</reference>
<dbReference type="Gene3D" id="3.50.50.60">
    <property type="entry name" value="FAD/NAD(P)-binding domain"/>
    <property type="match status" value="1"/>
</dbReference>
<dbReference type="PANTHER" id="PTHR42802:SF1">
    <property type="entry name" value="L-ORNITHINE N(5)-MONOOXYGENASE"/>
    <property type="match status" value="1"/>
</dbReference>
<dbReference type="InterPro" id="IPR025700">
    <property type="entry name" value="Lys/Orn_oxygenase"/>
</dbReference>
<dbReference type="InterPro" id="IPR036188">
    <property type="entry name" value="FAD/NAD-bd_sf"/>
</dbReference>
<dbReference type="STRING" id="1080227.A8L45_00790"/>
<dbReference type="Pfam" id="PF13434">
    <property type="entry name" value="Lys_Orn_oxgnase"/>
    <property type="match status" value="1"/>
</dbReference>
<dbReference type="GO" id="GO:0016491">
    <property type="term" value="F:oxidoreductase activity"/>
    <property type="evidence" value="ECO:0007669"/>
    <property type="project" value="UniProtKB-KW"/>
</dbReference>
<dbReference type="PROSITE" id="PS51257">
    <property type="entry name" value="PROKAR_LIPOPROTEIN"/>
    <property type="match status" value="1"/>
</dbReference>
<accession>A0A1C3ESC8</accession>
<protein>
    <submittedName>
        <fullName evidence="8">Alcaligin biosynthesis protein</fullName>
    </submittedName>
</protein>
<evidence type="ECO:0000256" key="4">
    <source>
        <dbReference type="ARBA" id="ARBA00022630"/>
    </source>
</evidence>
<dbReference type="OrthoDB" id="7527071at2"/>
<comment type="pathway">
    <text evidence="2">Siderophore biosynthesis.</text>
</comment>
<comment type="similarity">
    <text evidence="3">Belongs to the lysine N(6)-hydroxylase/L-ornithine N(5)-oxygenase family.</text>
</comment>
<evidence type="ECO:0000313" key="8">
    <source>
        <dbReference type="EMBL" id="ODA36172.1"/>
    </source>
</evidence>
<keyword evidence="4" id="KW-0285">Flavoprotein</keyword>
<comment type="caution">
    <text evidence="8">The sequence shown here is derived from an EMBL/GenBank/DDBJ whole genome shotgun (WGS) entry which is preliminary data.</text>
</comment>
<evidence type="ECO:0000313" key="9">
    <source>
        <dbReference type="Proteomes" id="UP000094936"/>
    </source>
</evidence>
<dbReference type="SUPFAM" id="SSF51905">
    <property type="entry name" value="FAD/NAD(P)-binding domain"/>
    <property type="match status" value="2"/>
</dbReference>
<keyword evidence="7" id="KW-0560">Oxidoreductase</keyword>
<comment type="cofactor">
    <cofactor evidence="1">
        <name>FAD</name>
        <dbReference type="ChEBI" id="CHEBI:57692"/>
    </cofactor>
</comment>
<keyword evidence="5" id="KW-0274">FAD</keyword>
<dbReference type="Proteomes" id="UP000094936">
    <property type="component" value="Unassembled WGS sequence"/>
</dbReference>
<dbReference type="EMBL" id="LYBM01000001">
    <property type="protein sequence ID" value="ODA36172.1"/>
    <property type="molecule type" value="Genomic_DNA"/>
</dbReference>
<dbReference type="RefSeq" id="WP_068898206.1">
    <property type="nucleotide sequence ID" value="NZ_JBHUIF010000002.1"/>
</dbReference>
<evidence type="ECO:0000256" key="3">
    <source>
        <dbReference type="ARBA" id="ARBA00007588"/>
    </source>
</evidence>
<evidence type="ECO:0000256" key="2">
    <source>
        <dbReference type="ARBA" id="ARBA00004924"/>
    </source>
</evidence>
<gene>
    <name evidence="8" type="ORF">A8L45_00790</name>
</gene>
<organism evidence="8 9">
    <name type="scientific">Veronia pacifica</name>
    <dbReference type="NCBI Taxonomy" id="1080227"/>
    <lineage>
        <taxon>Bacteria</taxon>
        <taxon>Pseudomonadati</taxon>
        <taxon>Pseudomonadota</taxon>
        <taxon>Gammaproteobacteria</taxon>
        <taxon>Vibrionales</taxon>
        <taxon>Vibrionaceae</taxon>
        <taxon>Veronia</taxon>
    </lineage>
</organism>
<keyword evidence="6" id="KW-0521">NADP</keyword>
<evidence type="ECO:0000256" key="5">
    <source>
        <dbReference type="ARBA" id="ARBA00022827"/>
    </source>
</evidence>
<name>A0A1C3ESC8_9GAMM</name>
<sequence>MKNRYDFIAIGLGPFNLSLACLTEPVSDLKGLFLEKKTEFNWHPGLMIDGVNLQTPFLSDLVTLADPTSSYSFLNYAKSKGKLYRFYIKEDFFLLRKEYNQYCQWATSQLVNIIFDREVIDIKFCSESSLYHVISKSSSGEKLEYYTERIILGTGPQPNLTEAIDSNATNIIHSGQYLNQKQKLIESNDIVIVGSGQSAAEIYYDLLSSIRNYNYHLTWVTRAERFFPLELTKLTLEMTSPDYIDYFYSLTQDKKDELICQQKSLYKGINSSLVNQIYDLLYELSLDGDVPTRLLTNSELVSQSSSSLSFKQNEVEKTFSLSFDQLIMATGFHYKTPDFLRSIMSELNLDENKRFNVSRDYTINDNRSIFVQNAELHTHGFCAPDLGMACYRNSKIINQMVGYEYYSVEKKVPFQEFSADETGFESNKGFNL</sequence>
<proteinExistence type="inferred from homology"/>
<dbReference type="AlphaFoldDB" id="A0A1C3ESC8"/>
<evidence type="ECO:0000256" key="1">
    <source>
        <dbReference type="ARBA" id="ARBA00001974"/>
    </source>
</evidence>
<evidence type="ECO:0000256" key="6">
    <source>
        <dbReference type="ARBA" id="ARBA00022857"/>
    </source>
</evidence>